<name>A0A0B5FJA8_9BACT</name>
<dbReference type="HOGENOM" id="CLU_709501_0_0_7"/>
<sequence>MGLLSNTTNLKQYRIIDGQLSRESLGFVQEKLQRNAFIPIEQTQEEISCGWTILGSLDKNDFGNINDWQRGNYLCFTLRIDQRKVPASTLKRHCEKEYEKFLQNNQGFKRVPKTEKEAIRERVRLNLLSKTLPATKGIDVVINLDRQDLFVTSLTDKDCDLVEKAFQETFGGICRLRVTPPLEMAMEIAPENLQHNLKVLNRASTDAIVEQIKENVWLGQGFLLWLLHRTIESDSRYRLNTPGPLLRDGEYVAYLNNRLTLTGSAEGGTQKVALSGPQSGFQEARIALHGGKVLSSATVYLEEQENLWKYTLKSDSFHVASLKCPTVKLEKDVDDAEAEEHALFYERMHLIESFLQLHKSLFREFLIQRLDENKWTDLEMKLENFLENGPLLEDAI</sequence>
<keyword evidence="2" id="KW-1185">Reference proteome</keyword>
<keyword evidence="1" id="KW-0614">Plasmid</keyword>
<evidence type="ECO:0000313" key="1">
    <source>
        <dbReference type="EMBL" id="AJF08257.1"/>
    </source>
</evidence>
<dbReference type="KEGG" id="gsb:GSUB_17400"/>
<dbReference type="Proteomes" id="UP000035036">
    <property type="component" value="Plasmid pGSUB1"/>
</dbReference>
<organism evidence="1 2">
    <name type="scientific">Geoalkalibacter subterraneus</name>
    <dbReference type="NCBI Taxonomy" id="483547"/>
    <lineage>
        <taxon>Bacteria</taxon>
        <taxon>Pseudomonadati</taxon>
        <taxon>Thermodesulfobacteriota</taxon>
        <taxon>Desulfuromonadia</taxon>
        <taxon>Desulfuromonadales</taxon>
        <taxon>Geoalkalibacteraceae</taxon>
        <taxon>Geoalkalibacter</taxon>
    </lineage>
</organism>
<dbReference type="EMBL" id="CP010312">
    <property type="protein sequence ID" value="AJF08257.1"/>
    <property type="molecule type" value="Genomic_DNA"/>
</dbReference>
<dbReference type="Pfam" id="PF04381">
    <property type="entry name" value="RdgC"/>
    <property type="match status" value="1"/>
</dbReference>
<protein>
    <submittedName>
        <fullName evidence="1">Uncharacterized protein</fullName>
    </submittedName>
</protein>
<dbReference type="InterPro" id="IPR007476">
    <property type="entry name" value="RdgC"/>
</dbReference>
<proteinExistence type="predicted"/>
<evidence type="ECO:0000313" key="2">
    <source>
        <dbReference type="Proteomes" id="UP000035036"/>
    </source>
</evidence>
<geneLocation type="plasmid" evidence="1 2">
    <name>pGSUB1</name>
</geneLocation>
<reference evidence="1 2" key="1">
    <citation type="journal article" date="2015" name="Genome Announc.">
        <title>Genomes of Geoalkalibacter ferrihydriticus Z-0531T and Geoalkalibacter subterraneus Red1T, Two Haloalkaliphilic Metal-Reducing Deltaproteobacteria.</title>
        <authorList>
            <person name="Badalamenti J.P."/>
            <person name="Krajmalnik-Brown R."/>
            <person name="Torres C.I."/>
            <person name="Bond D.R."/>
        </authorList>
    </citation>
    <scope>NUCLEOTIDE SEQUENCE [LARGE SCALE GENOMIC DNA]</scope>
    <source>
        <strain evidence="1 2">Red1</strain>
        <plasmid evidence="2">Plasmid pGSUB1</plasmid>
    </source>
</reference>
<accession>A0A0B5FJA8</accession>
<dbReference type="AlphaFoldDB" id="A0A0B5FJA8"/>
<dbReference type="GO" id="GO:0006310">
    <property type="term" value="P:DNA recombination"/>
    <property type="evidence" value="ECO:0007669"/>
    <property type="project" value="InterPro"/>
</dbReference>
<dbReference type="OrthoDB" id="9793997at2"/>
<gene>
    <name evidence="1" type="ORF">GSUB_17400</name>
</gene>
<dbReference type="RefSeq" id="WP_040202910.1">
    <property type="nucleotide sequence ID" value="NZ_CP010312.1"/>
</dbReference>